<dbReference type="PANTHER" id="PTHR42707:SF2">
    <property type="entry name" value="ACD11 DEHYDROGENASE"/>
    <property type="match status" value="1"/>
</dbReference>
<feature type="transmembrane region" description="Helical" evidence="9">
    <location>
        <begin position="211"/>
        <end position="238"/>
    </location>
</feature>
<sequence length="1044" mass="117442">MLNGLYECEKGDELFYVRNVYPPIQEMQPRVLAVVIVFVLCFIVGICGNASVLTLLRSVYDRRMKHYGARQGDNAMLYIGALAICDFLMSLSLPPAILDSIIGFWVFDTPTCKLHHVFGSVGRIMSTFLITAMSFDRFVAVCYPHRQSLRSRKFVLCTITMLMWMALLLLSPMLAYASAKEIVLHEIKAISSENITRFRVFKCSDMMPPGVFYYFTTTTFVIGFIMPLVLIAYFNLLLIQRLYAHKRILPRSTIPLRRVVWYTIGIAAMYFICWTPYWCSVLYAIYMSLFSDGDTQSGDFMLFVIYCVHLLPYLGSSSNWILYGMLNTQLQLKTESNLDDCHSIVTVVNNTNNTHAQTLEVKNSRTSTIDQSAAVNRSVSTEWIVLGKNCNYRNGGSPSNHACTSRSCEVSLSDHVAYQLDGKKYPQMVGSNLLRLTERIALSNLRMASGVANYAHAKTGNFTQTEPVLHNPFQDDPLMDRVLRRLLPQKEYERVAADLNRFGDRVVAEIDKKGQQCEIDKPRLEQHNAWGKRVDSLWVCPEWRELKQMCAEEGIIELGYDEKVDPVTRRLHQVAKLFLFSPSAGLVTCPMAMTDGAAKTIEALGLRGKNQRATEAYNRLISRDPSKAWTSGQWMTEKRGGSDVGGGCDTYAVHVKDDEYRLHGYKWFSSAIDADVALTLARVVDDKGDAEKGSKGLSLFLLRIKKEDSNELNGIQMETSLQHRFFGTRQLPTAELLLDGVVAHRIGDLGRGIPGIANMLNITRIHNAVASVAAMRRVISLARDYSTRRNVFGQAQEKWPLHTATLAKMEVETRGCFLMILEAAKLLGIQESGQATLNDQIMLRLITPVLKLYAGKQCVPLVSEGIECFGGQGYIEDTGLPTILRDAQVTPIWEGTTNVLSLDVLRVFSGKENVLQAFNQYINAALPTNDDEKLKECVLAIKKALKSFSSLLAKIHESALDNIRIDVGARHIAFAIAKILSGALLIQHAAHPTSNSVDYEIAKRWCLEQKLVDVEFDWFTHNRIEKDRGIVFENYANRSRDSKL</sequence>
<reference evidence="12" key="1">
    <citation type="submission" date="2024-02" db="UniProtKB">
        <authorList>
            <consortium name="WormBaseParasite"/>
        </authorList>
    </citation>
    <scope>IDENTIFICATION</scope>
</reference>
<feature type="transmembrane region" description="Helical" evidence="9">
    <location>
        <begin position="154"/>
        <end position="176"/>
    </location>
</feature>
<dbReference type="PANTHER" id="PTHR42707">
    <property type="entry name" value="ACYL-COA DEHYDROGENASE"/>
    <property type="match status" value="1"/>
</dbReference>
<dbReference type="InterPro" id="IPR053998">
    <property type="entry name" value="ACDH-11_C"/>
</dbReference>
<dbReference type="Gene3D" id="1.20.140.10">
    <property type="entry name" value="Butyryl-CoA Dehydrogenase, subunit A, domain 3"/>
    <property type="match status" value="1"/>
</dbReference>
<evidence type="ECO:0000313" key="12">
    <source>
        <dbReference type="WBParaSite" id="MBELARI_LOCUS4297"/>
    </source>
</evidence>
<dbReference type="AlphaFoldDB" id="A0AAF3FEH1"/>
<evidence type="ECO:0000256" key="2">
    <source>
        <dbReference type="ARBA" id="ARBA00009347"/>
    </source>
</evidence>
<keyword evidence="6 9" id="KW-1133">Transmembrane helix</keyword>
<keyword evidence="7 9" id="KW-0472">Membrane</keyword>
<dbReference type="InterPro" id="IPR041504">
    <property type="entry name" value="AidB_N"/>
</dbReference>
<comment type="similarity">
    <text evidence="2">Belongs to the acyl-CoA dehydrogenase family.</text>
</comment>
<dbReference type="InterPro" id="IPR017452">
    <property type="entry name" value="GPCR_Rhodpsn_7TM"/>
</dbReference>
<evidence type="ECO:0000259" key="10">
    <source>
        <dbReference type="PROSITE" id="PS50262"/>
    </source>
</evidence>
<evidence type="ECO:0000256" key="3">
    <source>
        <dbReference type="ARBA" id="ARBA00022630"/>
    </source>
</evidence>
<comment type="similarity">
    <text evidence="8">Belongs to the G-protein coupled receptor 1 family.</text>
</comment>
<feature type="transmembrane region" description="Helical" evidence="9">
    <location>
        <begin position="117"/>
        <end position="142"/>
    </location>
</feature>
<dbReference type="Pfam" id="PF00441">
    <property type="entry name" value="Acyl-CoA_dh_1"/>
    <property type="match status" value="1"/>
</dbReference>
<keyword evidence="8" id="KW-0807">Transducer</keyword>
<protein>
    <submittedName>
        <fullName evidence="12">G-protein coupled receptors family 1 profile domain-containing protein</fullName>
    </submittedName>
</protein>
<evidence type="ECO:0000256" key="1">
    <source>
        <dbReference type="ARBA" id="ARBA00004370"/>
    </source>
</evidence>
<dbReference type="InterPro" id="IPR036250">
    <property type="entry name" value="AcylCo_DH-like_C"/>
</dbReference>
<keyword evidence="11" id="KW-1185">Reference proteome</keyword>
<comment type="subcellular location">
    <subcellularLocation>
        <location evidence="1">Membrane</location>
    </subcellularLocation>
</comment>
<proteinExistence type="inferred from homology"/>
<evidence type="ECO:0000256" key="9">
    <source>
        <dbReference type="SAM" id="Phobius"/>
    </source>
</evidence>
<feature type="transmembrane region" description="Helical" evidence="9">
    <location>
        <begin position="77"/>
        <end position="97"/>
    </location>
</feature>
<organism evidence="11 12">
    <name type="scientific">Mesorhabditis belari</name>
    <dbReference type="NCBI Taxonomy" id="2138241"/>
    <lineage>
        <taxon>Eukaryota</taxon>
        <taxon>Metazoa</taxon>
        <taxon>Ecdysozoa</taxon>
        <taxon>Nematoda</taxon>
        <taxon>Chromadorea</taxon>
        <taxon>Rhabditida</taxon>
        <taxon>Rhabditina</taxon>
        <taxon>Rhabditomorpha</taxon>
        <taxon>Rhabditoidea</taxon>
        <taxon>Rhabditidae</taxon>
        <taxon>Mesorhabditinae</taxon>
        <taxon>Mesorhabditis</taxon>
    </lineage>
</organism>
<evidence type="ECO:0000313" key="11">
    <source>
        <dbReference type="Proteomes" id="UP000887575"/>
    </source>
</evidence>
<evidence type="ECO:0000256" key="8">
    <source>
        <dbReference type="RuleBase" id="RU000688"/>
    </source>
</evidence>
<dbReference type="SUPFAM" id="SSF56645">
    <property type="entry name" value="Acyl-CoA dehydrogenase NM domain-like"/>
    <property type="match status" value="1"/>
</dbReference>
<evidence type="ECO:0000256" key="5">
    <source>
        <dbReference type="ARBA" id="ARBA00022827"/>
    </source>
</evidence>
<dbReference type="Proteomes" id="UP000887575">
    <property type="component" value="Unassembled WGS sequence"/>
</dbReference>
<keyword evidence="8" id="KW-0675">Receptor</keyword>
<keyword evidence="5" id="KW-0274">FAD</keyword>
<dbReference type="Gene3D" id="6.10.250.600">
    <property type="match status" value="1"/>
</dbReference>
<dbReference type="InterPro" id="IPR052904">
    <property type="entry name" value="Acyl-CoA_dehydrogenase-like"/>
</dbReference>
<dbReference type="InterPro" id="IPR000276">
    <property type="entry name" value="GPCR_Rhodpsn"/>
</dbReference>
<dbReference type="WBParaSite" id="MBELARI_LOCUS4297">
    <property type="protein sequence ID" value="MBELARI_LOCUS4297"/>
    <property type="gene ID" value="MBELARI_LOCUS4297"/>
</dbReference>
<dbReference type="GO" id="GO:0003995">
    <property type="term" value="F:acyl-CoA dehydrogenase activity"/>
    <property type="evidence" value="ECO:0007669"/>
    <property type="project" value="TreeGrafter"/>
</dbReference>
<dbReference type="GO" id="GO:0016020">
    <property type="term" value="C:membrane"/>
    <property type="evidence" value="ECO:0007669"/>
    <property type="project" value="UniProtKB-SubCell"/>
</dbReference>
<keyword evidence="3" id="KW-0285">Flavoprotein</keyword>
<name>A0AAF3FEH1_9BILA</name>
<feature type="domain" description="G-protein coupled receptors family 1 profile" evidence="10">
    <location>
        <begin position="50"/>
        <end position="323"/>
    </location>
</feature>
<dbReference type="InterPro" id="IPR006091">
    <property type="entry name" value="Acyl-CoA_Oxase/DH_mid-dom"/>
</dbReference>
<evidence type="ECO:0000256" key="6">
    <source>
        <dbReference type="ARBA" id="ARBA00022989"/>
    </source>
</evidence>
<dbReference type="InterPro" id="IPR009100">
    <property type="entry name" value="AcylCoA_DH/oxidase_NM_dom_sf"/>
</dbReference>
<dbReference type="InterPro" id="IPR009075">
    <property type="entry name" value="AcylCo_DH/oxidase_C"/>
</dbReference>
<keyword evidence="8" id="KW-0297">G-protein coupled receptor</keyword>
<feature type="transmembrane region" description="Helical" evidence="9">
    <location>
        <begin position="300"/>
        <end position="323"/>
    </location>
</feature>
<dbReference type="SUPFAM" id="SSF81321">
    <property type="entry name" value="Family A G protein-coupled receptor-like"/>
    <property type="match status" value="1"/>
</dbReference>
<evidence type="ECO:0000256" key="4">
    <source>
        <dbReference type="ARBA" id="ARBA00022692"/>
    </source>
</evidence>
<dbReference type="PROSITE" id="PS00237">
    <property type="entry name" value="G_PROTEIN_RECEP_F1_1"/>
    <property type="match status" value="1"/>
</dbReference>
<dbReference type="GO" id="GO:0004930">
    <property type="term" value="F:G protein-coupled receptor activity"/>
    <property type="evidence" value="ECO:0007669"/>
    <property type="project" value="UniProtKB-KW"/>
</dbReference>
<dbReference type="Pfam" id="PF18158">
    <property type="entry name" value="AidB_N"/>
    <property type="match status" value="1"/>
</dbReference>
<dbReference type="Pfam" id="PF02770">
    <property type="entry name" value="Acyl-CoA_dh_M"/>
    <property type="match status" value="1"/>
</dbReference>
<feature type="transmembrane region" description="Helical" evidence="9">
    <location>
        <begin position="259"/>
        <end position="288"/>
    </location>
</feature>
<accession>A0AAF3FEH1</accession>
<dbReference type="Gene3D" id="2.40.110.20">
    <property type="match status" value="1"/>
</dbReference>
<dbReference type="PROSITE" id="PS50262">
    <property type="entry name" value="G_PROTEIN_RECEP_F1_2"/>
    <property type="match status" value="1"/>
</dbReference>
<dbReference type="PRINTS" id="PR00237">
    <property type="entry name" value="GPCRRHODOPSN"/>
</dbReference>
<dbReference type="CDD" id="cd00637">
    <property type="entry name" value="7tm_classA_rhodopsin-like"/>
    <property type="match status" value="1"/>
</dbReference>
<dbReference type="Pfam" id="PF00001">
    <property type="entry name" value="7tm_1"/>
    <property type="match status" value="1"/>
</dbReference>
<keyword evidence="4 8" id="KW-0812">Transmembrane</keyword>
<feature type="transmembrane region" description="Helical" evidence="9">
    <location>
        <begin position="31"/>
        <end position="56"/>
    </location>
</feature>
<evidence type="ECO:0000256" key="7">
    <source>
        <dbReference type="ARBA" id="ARBA00023136"/>
    </source>
</evidence>
<dbReference type="SUPFAM" id="SSF47203">
    <property type="entry name" value="Acyl-CoA dehydrogenase C-terminal domain-like"/>
    <property type="match status" value="1"/>
</dbReference>
<dbReference type="Pfam" id="PF22217">
    <property type="entry name" value="ACDH-11_C"/>
    <property type="match status" value="1"/>
</dbReference>
<dbReference type="Gene3D" id="1.20.1070.10">
    <property type="entry name" value="Rhodopsin 7-helix transmembrane proteins"/>
    <property type="match status" value="1"/>
</dbReference>